<proteinExistence type="predicted"/>
<sequence length="74" mass="8457">MARGRKKQVNLTLEEQLEAVNNEIAACEEQIKELKRKRKEIDKQIKEEKKEALFKAVEESGKSIDDILSALSEG</sequence>
<keyword evidence="3" id="KW-0966">Cell projection</keyword>
<accession>N2ABZ7</accession>
<comment type="caution">
    <text evidence="3">The sequence shown here is derived from an EMBL/GenBank/DDBJ whole genome shotgun (WGS) entry which is preliminary data.</text>
</comment>
<evidence type="ECO:0000313" key="5">
    <source>
        <dbReference type="Proteomes" id="UP000474104"/>
    </source>
</evidence>
<dbReference type="RefSeq" id="WP_004082780.1">
    <property type="nucleotide sequence ID" value="NZ_CASCYM010000007.1"/>
</dbReference>
<dbReference type="OrthoDB" id="2065076at2"/>
<evidence type="ECO:0000313" key="4">
    <source>
        <dbReference type="Proteomes" id="UP000274920"/>
    </source>
</evidence>
<evidence type="ECO:0000256" key="1">
    <source>
        <dbReference type="SAM" id="Coils"/>
    </source>
</evidence>
<gene>
    <name evidence="3" type="ORF">EBB54_02360</name>
    <name evidence="2" type="ORF">FMM80_28590</name>
</gene>
<dbReference type="EMBL" id="RHJS01000002">
    <property type="protein sequence ID" value="RRK30346.1"/>
    <property type="molecule type" value="Genomic_DNA"/>
</dbReference>
<keyword evidence="1" id="KW-0175">Coiled coil</keyword>
<dbReference type="Proteomes" id="UP000474104">
    <property type="component" value="Unassembled WGS sequence"/>
</dbReference>
<dbReference type="AlphaFoldDB" id="N2ABZ7"/>
<name>N2ABZ7_9FIRM</name>
<keyword evidence="3" id="KW-0282">Flagellum</keyword>
<accession>A0A426DBV3</accession>
<dbReference type="EMBL" id="VIRB01000164">
    <property type="protein sequence ID" value="NDO72367.1"/>
    <property type="molecule type" value="Genomic_DNA"/>
</dbReference>
<dbReference type="eggNOG" id="ENOG503429J">
    <property type="taxonomic scope" value="Bacteria"/>
</dbReference>
<evidence type="ECO:0000313" key="2">
    <source>
        <dbReference type="EMBL" id="NDO72367.1"/>
    </source>
</evidence>
<keyword evidence="4" id="KW-1185">Reference proteome</keyword>
<dbReference type="Proteomes" id="UP000274920">
    <property type="component" value="Unassembled WGS sequence"/>
</dbReference>
<organism evidence="3 4">
    <name type="scientific">Schaedlerella arabinosiphila</name>
    <dbReference type="NCBI Taxonomy" id="2044587"/>
    <lineage>
        <taxon>Bacteria</taxon>
        <taxon>Bacillati</taxon>
        <taxon>Bacillota</taxon>
        <taxon>Clostridia</taxon>
        <taxon>Lachnospirales</taxon>
        <taxon>Lachnospiraceae</taxon>
        <taxon>Schaedlerella</taxon>
    </lineage>
</organism>
<dbReference type="HOGENOM" id="CLU_195956_0_0_9"/>
<feature type="coiled-coil region" evidence="1">
    <location>
        <begin position="10"/>
        <end position="51"/>
    </location>
</feature>
<evidence type="ECO:0000313" key="3">
    <source>
        <dbReference type="EMBL" id="RRK30346.1"/>
    </source>
</evidence>
<reference evidence="2 5" key="2">
    <citation type="submission" date="2019-07" db="EMBL/GenBank/DDBJ databases">
        <title>Draft genome sequences of 15 bacterial species constituting the stable defined intestinal microbiota of the GM15 gnotobiotic mouse model.</title>
        <authorList>
            <person name="Elie C."/>
            <person name="Mathieu A."/>
            <person name="Saliou A."/>
            <person name="Darnaud M."/>
            <person name="Leulier F."/>
            <person name="Tamellini A."/>
        </authorList>
    </citation>
    <scope>NUCLEOTIDE SEQUENCE [LARGE SCALE GENOMIC DNA]</scope>
    <source>
        <strain evidence="5">ASF 502</strain>
        <strain evidence="2">MD300</strain>
    </source>
</reference>
<reference evidence="3" key="1">
    <citation type="submission" date="2018-10" db="EMBL/GenBank/DDBJ databases">
        <title>Schaedlerella arabinophila gen. nov. sp. nov., isolated from the mouse intestinal tract and comparative analysis with the genome of the closely related altered Schaedler flora strain ASF502.</title>
        <authorList>
            <person name="Miyake S."/>
            <person name="Soh M."/>
            <person name="Seedorf H."/>
        </authorList>
    </citation>
    <scope>NUCLEOTIDE SEQUENCE [LARGE SCALE GENOMIC DNA]</scope>
    <source>
        <strain evidence="3">DSM 106076</strain>
    </source>
</reference>
<keyword evidence="3" id="KW-0969">Cilium</keyword>
<protein>
    <submittedName>
        <fullName evidence="3">Flagellar export protein FliJ</fullName>
    </submittedName>
</protein>